<evidence type="ECO:0000313" key="2">
    <source>
        <dbReference type="Proteomes" id="UP000485880"/>
    </source>
</evidence>
<keyword evidence="2" id="KW-1185">Reference proteome</keyword>
<reference evidence="1 2" key="1">
    <citation type="submission" date="2019-05" db="EMBL/GenBank/DDBJ databases">
        <authorList>
            <person name="Farhan Ul Haque M."/>
        </authorList>
    </citation>
    <scope>NUCLEOTIDE SEQUENCE [LARGE SCALE GENOMIC DNA]</scope>
    <source>
        <strain evidence="1">2</strain>
    </source>
</reference>
<organism evidence="1 2">
    <name type="scientific">Methylocella tundrae</name>
    <dbReference type="NCBI Taxonomy" id="227605"/>
    <lineage>
        <taxon>Bacteria</taxon>
        <taxon>Pseudomonadati</taxon>
        <taxon>Pseudomonadota</taxon>
        <taxon>Alphaproteobacteria</taxon>
        <taxon>Hyphomicrobiales</taxon>
        <taxon>Beijerinckiaceae</taxon>
        <taxon>Methylocella</taxon>
    </lineage>
</organism>
<comment type="caution">
    <text evidence="1">The sequence shown here is derived from an EMBL/GenBank/DDBJ whole genome shotgun (WGS) entry which is preliminary data.</text>
</comment>
<dbReference type="PANTHER" id="PTHR37549:SF1">
    <property type="entry name" value="LIPOPROTEIN LPRI"/>
    <property type="match status" value="1"/>
</dbReference>
<dbReference type="InterPro" id="IPR052755">
    <property type="entry name" value="Lysozyme_Inhibitor_LprI"/>
</dbReference>
<dbReference type="AlphaFoldDB" id="A0A8B6M7H8"/>
<dbReference type="GO" id="GO:0005576">
    <property type="term" value="C:extracellular region"/>
    <property type="evidence" value="ECO:0007669"/>
    <property type="project" value="TreeGrafter"/>
</dbReference>
<dbReference type="EMBL" id="CABFMQ020000076">
    <property type="protein sequence ID" value="VTZ50022.1"/>
    <property type="molecule type" value="Genomic_DNA"/>
</dbReference>
<dbReference type="Proteomes" id="UP000485880">
    <property type="component" value="Unassembled WGS sequence"/>
</dbReference>
<gene>
    <name evidence="1" type="ORF">MPC4_20232</name>
</gene>
<accession>A0A8B6M7H8</accession>
<proteinExistence type="predicted"/>
<sequence>MLEFLLLLEALMPAVRLVFVSAWLIGGSLTASAQVASFDCAKAATSTEVAICREPSLGAKDIKMAAYYQILVSVEPASSGMAYREFRDNQRDLQANWVTQARNACEGDVACLELAYDRRIAELTSTIAKSLGLTYGRMCDGG</sequence>
<evidence type="ECO:0008006" key="3">
    <source>
        <dbReference type="Google" id="ProtNLM"/>
    </source>
</evidence>
<dbReference type="PANTHER" id="PTHR37549">
    <property type="entry name" value="LIPOPROTEIN LPRI"/>
    <property type="match status" value="1"/>
</dbReference>
<protein>
    <recommendedName>
        <fullName evidence="3">Lysozyme inhibitor LprI N-terminal domain-containing protein</fullName>
    </recommendedName>
</protein>
<name>A0A8B6M7H8_METTU</name>
<evidence type="ECO:0000313" key="1">
    <source>
        <dbReference type="EMBL" id="VTZ50022.1"/>
    </source>
</evidence>
<dbReference type="RefSeq" id="WP_174512186.1">
    <property type="nucleotide sequence ID" value="NZ_CABFMQ020000076.1"/>
</dbReference>